<dbReference type="Gramene" id="GBG67089">
    <property type="protein sequence ID" value="GBG67089"/>
    <property type="gene ID" value="CBR_g78870"/>
</dbReference>
<evidence type="ECO:0000313" key="3">
    <source>
        <dbReference type="Proteomes" id="UP000265515"/>
    </source>
</evidence>
<name>A0A388KAM7_CHABU</name>
<dbReference type="InterPro" id="IPR036691">
    <property type="entry name" value="Endo/exonu/phosph_ase_sf"/>
</dbReference>
<keyword evidence="3" id="KW-1185">Reference proteome</keyword>
<dbReference type="EMBL" id="BFEA01000082">
    <property type="protein sequence ID" value="GBG67089.1"/>
    <property type="molecule type" value="Genomic_DNA"/>
</dbReference>
<evidence type="ECO:0000313" key="2">
    <source>
        <dbReference type="EMBL" id="GBG67089.1"/>
    </source>
</evidence>
<dbReference type="AlphaFoldDB" id="A0A388KAM7"/>
<gene>
    <name evidence="2" type="ORF">CBR_g78870</name>
</gene>
<feature type="region of interest" description="Disordered" evidence="1">
    <location>
        <begin position="17"/>
        <end position="84"/>
    </location>
</feature>
<reference evidence="2 3" key="1">
    <citation type="journal article" date="2018" name="Cell">
        <title>The Chara Genome: Secondary Complexity and Implications for Plant Terrestrialization.</title>
        <authorList>
            <person name="Nishiyama T."/>
            <person name="Sakayama H."/>
            <person name="Vries J.D."/>
            <person name="Buschmann H."/>
            <person name="Saint-Marcoux D."/>
            <person name="Ullrich K.K."/>
            <person name="Haas F.B."/>
            <person name="Vanderstraeten L."/>
            <person name="Becker D."/>
            <person name="Lang D."/>
            <person name="Vosolsobe S."/>
            <person name="Rombauts S."/>
            <person name="Wilhelmsson P.K.I."/>
            <person name="Janitza P."/>
            <person name="Kern R."/>
            <person name="Heyl A."/>
            <person name="Rumpler F."/>
            <person name="Villalobos L.I.A.C."/>
            <person name="Clay J.M."/>
            <person name="Skokan R."/>
            <person name="Toyoda A."/>
            <person name="Suzuki Y."/>
            <person name="Kagoshima H."/>
            <person name="Schijlen E."/>
            <person name="Tajeshwar N."/>
            <person name="Catarino B."/>
            <person name="Hetherington A.J."/>
            <person name="Saltykova A."/>
            <person name="Bonnot C."/>
            <person name="Breuninger H."/>
            <person name="Symeonidi A."/>
            <person name="Radhakrishnan G.V."/>
            <person name="Van Nieuwerburgh F."/>
            <person name="Deforce D."/>
            <person name="Chang C."/>
            <person name="Karol K.G."/>
            <person name="Hedrich R."/>
            <person name="Ulvskov P."/>
            <person name="Glockner G."/>
            <person name="Delwiche C.F."/>
            <person name="Petrasek J."/>
            <person name="Van de Peer Y."/>
            <person name="Friml J."/>
            <person name="Beilby M."/>
            <person name="Dolan L."/>
            <person name="Kohara Y."/>
            <person name="Sugano S."/>
            <person name="Fujiyama A."/>
            <person name="Delaux P.-M."/>
            <person name="Quint M."/>
            <person name="TheiBen G."/>
            <person name="Hagemann M."/>
            <person name="Harholt J."/>
            <person name="Dunand C."/>
            <person name="Zachgo S."/>
            <person name="Langdale J."/>
            <person name="Maumus F."/>
            <person name="Straeten D.V.D."/>
            <person name="Gould S.B."/>
            <person name="Rensing S.A."/>
        </authorList>
    </citation>
    <scope>NUCLEOTIDE SEQUENCE [LARGE SCALE GENOMIC DNA]</scope>
    <source>
        <strain evidence="2 3">S276</strain>
    </source>
</reference>
<dbReference type="Proteomes" id="UP000265515">
    <property type="component" value="Unassembled WGS sequence"/>
</dbReference>
<sequence length="158" mass="17643">MPGLGQWLPAIFWKSKKKKEKNEMGEEEAAVEDGGRREEEEYSHGKGIRRRRDEAEEGVEVVRDGEEGATVLADGSGSTSDSRVGIGMLDAEAVERELRKRERRSWPMLDEKGPMAHDYKISLLLGTWNVGNELPPEDLSAWLSGEHAYHIVAIGAQI</sequence>
<dbReference type="Gene3D" id="3.60.10.10">
    <property type="entry name" value="Endonuclease/exonuclease/phosphatase"/>
    <property type="match status" value="1"/>
</dbReference>
<dbReference type="OrthoDB" id="7862313at2759"/>
<evidence type="ECO:0000256" key="1">
    <source>
        <dbReference type="SAM" id="MobiDB-lite"/>
    </source>
</evidence>
<feature type="compositionally biased region" description="Basic and acidic residues" evidence="1">
    <location>
        <begin position="33"/>
        <end position="44"/>
    </location>
</feature>
<organism evidence="2 3">
    <name type="scientific">Chara braunii</name>
    <name type="common">Braun's stonewort</name>
    <dbReference type="NCBI Taxonomy" id="69332"/>
    <lineage>
        <taxon>Eukaryota</taxon>
        <taxon>Viridiplantae</taxon>
        <taxon>Streptophyta</taxon>
        <taxon>Charophyceae</taxon>
        <taxon>Charales</taxon>
        <taxon>Characeae</taxon>
        <taxon>Chara</taxon>
    </lineage>
</organism>
<protein>
    <recommendedName>
        <fullName evidence="4">Inositol polyphosphate-related phosphatase domain-containing protein</fullName>
    </recommendedName>
</protein>
<proteinExistence type="predicted"/>
<evidence type="ECO:0008006" key="4">
    <source>
        <dbReference type="Google" id="ProtNLM"/>
    </source>
</evidence>
<comment type="caution">
    <text evidence="2">The sequence shown here is derived from an EMBL/GenBank/DDBJ whole genome shotgun (WGS) entry which is preliminary data.</text>
</comment>
<accession>A0A388KAM7</accession>